<dbReference type="EC" id="3.1.-.-" evidence="3"/>
<accession>A0ABU6AUI4</accession>
<dbReference type="CDD" id="cd01823">
    <property type="entry name" value="SEST_like"/>
    <property type="match status" value="1"/>
</dbReference>
<dbReference type="InterPro" id="IPR036514">
    <property type="entry name" value="SGNH_hydro_sf"/>
</dbReference>
<gene>
    <name evidence="3" type="ORF">U3653_14035</name>
</gene>
<evidence type="ECO:0000313" key="4">
    <source>
        <dbReference type="Proteomes" id="UP001348098"/>
    </source>
</evidence>
<feature type="domain" description="SGNH hydrolase-type esterase" evidence="2">
    <location>
        <begin position="35"/>
        <end position="263"/>
    </location>
</feature>
<dbReference type="SUPFAM" id="SSF52266">
    <property type="entry name" value="SGNH hydrolase"/>
    <property type="match status" value="1"/>
</dbReference>
<feature type="chain" id="PRO_5046905710" evidence="1">
    <location>
        <begin position="26"/>
        <end position="280"/>
    </location>
</feature>
<dbReference type="Gene3D" id="3.40.50.1110">
    <property type="entry name" value="SGNH hydrolase"/>
    <property type="match status" value="1"/>
</dbReference>
<evidence type="ECO:0000256" key="1">
    <source>
        <dbReference type="SAM" id="SignalP"/>
    </source>
</evidence>
<dbReference type="GO" id="GO:0016787">
    <property type="term" value="F:hydrolase activity"/>
    <property type="evidence" value="ECO:0007669"/>
    <property type="project" value="UniProtKB-KW"/>
</dbReference>
<feature type="signal peptide" evidence="1">
    <location>
        <begin position="1"/>
        <end position="25"/>
    </location>
</feature>
<reference evidence="3 4" key="1">
    <citation type="submission" date="2023-12" db="EMBL/GenBank/DDBJ databases">
        <title>novel species in genus Nocarida.</title>
        <authorList>
            <person name="Li Z."/>
        </authorList>
    </citation>
    <scope>NUCLEOTIDE SEQUENCE [LARGE SCALE GENOMIC DNA]</scope>
    <source>
        <strain evidence="3 4">CDC186</strain>
    </source>
</reference>
<name>A0ABU6AUI4_9NOCA</name>
<dbReference type="Pfam" id="PF13472">
    <property type="entry name" value="Lipase_GDSL_2"/>
    <property type="match status" value="1"/>
</dbReference>
<sequence>MTNLARAVTVIACLIAMGATAPAGAEPTGGAEYVALGDSGAATTGVRNFDISAPFRCLRSTANTPQLIALDLGLPIDDRTCNSARIADLAAPQQPGIPPQFDALGPATRLVTVHIGANDALMAEHIVACHVYGLTGVGGCAGPDWAADIDAIAESYATALRQISARAPRALIVVDGWPRYVRDGGCPALVGLRPSDAAPIQAAFDHLNAVVSRVATAHGAIYVDTSAASEGRDACAPVGVRWMEPVLATETLLPYHLNPQGMRGIADVVVPAIRAAGLPG</sequence>
<comment type="caution">
    <text evidence="3">The sequence shown here is derived from an EMBL/GenBank/DDBJ whole genome shotgun (WGS) entry which is preliminary data.</text>
</comment>
<evidence type="ECO:0000259" key="2">
    <source>
        <dbReference type="Pfam" id="PF13472"/>
    </source>
</evidence>
<dbReference type="EMBL" id="JAYKYQ010000005">
    <property type="protein sequence ID" value="MEB3511143.1"/>
    <property type="molecule type" value="Genomic_DNA"/>
</dbReference>
<proteinExistence type="predicted"/>
<organism evidence="3 4">
    <name type="scientific">Nocardia implantans</name>
    <dbReference type="NCBI Taxonomy" id="3108168"/>
    <lineage>
        <taxon>Bacteria</taxon>
        <taxon>Bacillati</taxon>
        <taxon>Actinomycetota</taxon>
        <taxon>Actinomycetes</taxon>
        <taxon>Mycobacteriales</taxon>
        <taxon>Nocardiaceae</taxon>
        <taxon>Nocardia</taxon>
    </lineage>
</organism>
<dbReference type="PANTHER" id="PTHR37981">
    <property type="entry name" value="LIPASE 2"/>
    <property type="match status" value="1"/>
</dbReference>
<dbReference type="PANTHER" id="PTHR37981:SF1">
    <property type="entry name" value="SGNH HYDROLASE-TYPE ESTERASE DOMAIN-CONTAINING PROTEIN"/>
    <property type="match status" value="1"/>
</dbReference>
<protein>
    <submittedName>
        <fullName evidence="3">SGNH/GDSL hydrolase family protein</fullName>
        <ecNumber evidence="3">3.1.-.-</ecNumber>
    </submittedName>
</protein>
<evidence type="ECO:0000313" key="3">
    <source>
        <dbReference type="EMBL" id="MEB3511143.1"/>
    </source>
</evidence>
<dbReference type="RefSeq" id="WP_195080161.1">
    <property type="nucleotide sequence ID" value="NZ_JAYESH010000002.1"/>
</dbReference>
<keyword evidence="4" id="KW-1185">Reference proteome</keyword>
<keyword evidence="1" id="KW-0732">Signal</keyword>
<keyword evidence="3" id="KW-0378">Hydrolase</keyword>
<dbReference type="Proteomes" id="UP001348098">
    <property type="component" value="Unassembled WGS sequence"/>
</dbReference>
<dbReference type="InterPro" id="IPR013830">
    <property type="entry name" value="SGNH_hydro"/>
</dbReference>
<dbReference type="InterPro" id="IPR037460">
    <property type="entry name" value="SEST-like"/>
</dbReference>